<comment type="caution">
    <text evidence="2">The sequence shown here is derived from an EMBL/GenBank/DDBJ whole genome shotgun (WGS) entry which is preliminary data.</text>
</comment>
<keyword evidence="1" id="KW-1133">Transmembrane helix</keyword>
<accession>A0A1G2T0R9</accession>
<proteinExistence type="predicted"/>
<feature type="transmembrane region" description="Helical" evidence="1">
    <location>
        <begin position="6"/>
        <end position="28"/>
    </location>
</feature>
<dbReference type="AlphaFoldDB" id="A0A1G2T0R9"/>
<sequence>MEQPPQIKTISAVIIIFLVLGAGFLLFLKYRTFPNPEDSLTINPSTSLGTNDEPKTVLVENTPMIDGALSLPVGFPQDIPLETGNLIESATTYYPEQNVRQLSLSYWSSRTMTEKYAEYKNYMTTSGYKITEEDTNAPVRAIFGVKEDRNLSVAISSREGKTLVQLSYLLKSAQ</sequence>
<protein>
    <submittedName>
        <fullName evidence="2">Uncharacterized protein</fullName>
    </submittedName>
</protein>
<evidence type="ECO:0000313" key="2">
    <source>
        <dbReference type="EMBL" id="OHA90865.1"/>
    </source>
</evidence>
<gene>
    <name evidence="2" type="ORF">A2665_00010</name>
</gene>
<dbReference type="Proteomes" id="UP000177746">
    <property type="component" value="Unassembled WGS sequence"/>
</dbReference>
<name>A0A1G2T0R9_9BACT</name>
<organism evidence="2 3">
    <name type="scientific">Candidatus Zambryskibacteria bacterium RIFCSPHIGHO2_01_FULL_46_30</name>
    <dbReference type="NCBI Taxonomy" id="1802739"/>
    <lineage>
        <taxon>Bacteria</taxon>
        <taxon>Candidatus Zambryskiibacteriota</taxon>
    </lineage>
</organism>
<dbReference type="EMBL" id="MHVI01000028">
    <property type="protein sequence ID" value="OHA90865.1"/>
    <property type="molecule type" value="Genomic_DNA"/>
</dbReference>
<reference evidence="2 3" key="1">
    <citation type="journal article" date="2016" name="Nat. Commun.">
        <title>Thousands of microbial genomes shed light on interconnected biogeochemical processes in an aquifer system.</title>
        <authorList>
            <person name="Anantharaman K."/>
            <person name="Brown C.T."/>
            <person name="Hug L.A."/>
            <person name="Sharon I."/>
            <person name="Castelle C.J."/>
            <person name="Probst A.J."/>
            <person name="Thomas B.C."/>
            <person name="Singh A."/>
            <person name="Wilkins M.J."/>
            <person name="Karaoz U."/>
            <person name="Brodie E.L."/>
            <person name="Williams K.H."/>
            <person name="Hubbard S.S."/>
            <person name="Banfield J.F."/>
        </authorList>
    </citation>
    <scope>NUCLEOTIDE SEQUENCE [LARGE SCALE GENOMIC DNA]</scope>
</reference>
<evidence type="ECO:0000256" key="1">
    <source>
        <dbReference type="SAM" id="Phobius"/>
    </source>
</evidence>
<keyword evidence="1" id="KW-0812">Transmembrane</keyword>
<keyword evidence="1" id="KW-0472">Membrane</keyword>
<evidence type="ECO:0000313" key="3">
    <source>
        <dbReference type="Proteomes" id="UP000177746"/>
    </source>
</evidence>